<name>A0A1Z5K6R6_FISSO</name>
<comment type="caution">
    <text evidence="1">The sequence shown here is derived from an EMBL/GenBank/DDBJ whole genome shotgun (WGS) entry which is preliminary data.</text>
</comment>
<accession>A0A1Z5K6R6</accession>
<dbReference type="AlphaFoldDB" id="A0A1Z5K6R6"/>
<gene>
    <name evidence="1" type="ORF">FisN_30Hu119</name>
</gene>
<evidence type="ECO:0000313" key="1">
    <source>
        <dbReference type="EMBL" id="GAX21916.1"/>
    </source>
</evidence>
<protein>
    <submittedName>
        <fullName evidence="1">Uncharacterized protein</fullName>
    </submittedName>
</protein>
<dbReference type="InParanoid" id="A0A1Z5K6R6"/>
<dbReference type="Proteomes" id="UP000198406">
    <property type="component" value="Unassembled WGS sequence"/>
</dbReference>
<keyword evidence="2" id="KW-1185">Reference proteome</keyword>
<evidence type="ECO:0000313" key="2">
    <source>
        <dbReference type="Proteomes" id="UP000198406"/>
    </source>
</evidence>
<organism evidence="1 2">
    <name type="scientific">Fistulifera solaris</name>
    <name type="common">Oleaginous diatom</name>
    <dbReference type="NCBI Taxonomy" id="1519565"/>
    <lineage>
        <taxon>Eukaryota</taxon>
        <taxon>Sar</taxon>
        <taxon>Stramenopiles</taxon>
        <taxon>Ochrophyta</taxon>
        <taxon>Bacillariophyta</taxon>
        <taxon>Bacillariophyceae</taxon>
        <taxon>Bacillariophycidae</taxon>
        <taxon>Naviculales</taxon>
        <taxon>Naviculaceae</taxon>
        <taxon>Fistulifera</taxon>
    </lineage>
</organism>
<reference evidence="1 2" key="1">
    <citation type="journal article" date="2015" name="Plant Cell">
        <title>Oil accumulation by the oleaginous diatom Fistulifera solaris as revealed by the genome and transcriptome.</title>
        <authorList>
            <person name="Tanaka T."/>
            <person name="Maeda Y."/>
            <person name="Veluchamy A."/>
            <person name="Tanaka M."/>
            <person name="Abida H."/>
            <person name="Marechal E."/>
            <person name="Bowler C."/>
            <person name="Muto M."/>
            <person name="Sunaga Y."/>
            <person name="Tanaka M."/>
            <person name="Yoshino T."/>
            <person name="Taniguchi T."/>
            <person name="Fukuda Y."/>
            <person name="Nemoto M."/>
            <person name="Matsumoto M."/>
            <person name="Wong P.S."/>
            <person name="Aburatani S."/>
            <person name="Fujibuchi W."/>
        </authorList>
    </citation>
    <scope>NUCLEOTIDE SEQUENCE [LARGE SCALE GENOMIC DNA]</scope>
    <source>
        <strain evidence="1 2">JPCC DA0580</strain>
    </source>
</reference>
<proteinExistence type="predicted"/>
<sequence>METGTGHWASGIEIGQYQVLSTTLYSVQDGKMASMFLLIVSYAKCQRLAISHHQLEERRTKRERDVHDGCLLHTSCKD</sequence>
<dbReference type="EMBL" id="BDSP01000173">
    <property type="protein sequence ID" value="GAX21916.1"/>
    <property type="molecule type" value="Genomic_DNA"/>
</dbReference>